<feature type="domain" description="ATPase BadF/BadG/BcrA/BcrD type" evidence="6">
    <location>
        <begin position="8"/>
        <end position="255"/>
    </location>
</feature>
<evidence type="ECO:0000256" key="2">
    <source>
        <dbReference type="ARBA" id="ARBA00011738"/>
    </source>
</evidence>
<keyword evidence="4" id="KW-0408">Iron</keyword>
<dbReference type="OrthoDB" id="9778513at2"/>
<dbReference type="AlphaFoldDB" id="A0A1H8J008"/>
<name>A0A1H8J008_9FIRM</name>
<dbReference type="PANTHER" id="PTHR32329">
    <property type="entry name" value="BIFUNCTIONAL PROTEIN [INCLUDES 2-HYDROXYACYL-COA DEHYDRATASE (N-TER) AND ITS ACTIVATOR DOMAIN (C_TERM)-RELATED"/>
    <property type="match status" value="1"/>
</dbReference>
<gene>
    <name evidence="7" type="ORF">SAMN05216454_11040</name>
</gene>
<accession>A0A1H8J008</accession>
<dbReference type="FunFam" id="3.30.420.40:FF:000217">
    <property type="entry name" value="2-hydroxyisocaproyl-CoA dehydratase activator"/>
    <property type="match status" value="1"/>
</dbReference>
<keyword evidence="8" id="KW-1185">Reference proteome</keyword>
<evidence type="ECO:0000256" key="1">
    <source>
        <dbReference type="ARBA" id="ARBA00001966"/>
    </source>
</evidence>
<dbReference type="InterPro" id="IPR002731">
    <property type="entry name" value="ATPase_BadF"/>
</dbReference>
<dbReference type="InterPro" id="IPR043129">
    <property type="entry name" value="ATPase_NBD"/>
</dbReference>
<keyword evidence="3" id="KW-0479">Metal-binding</keyword>
<dbReference type="RefSeq" id="WP_091975794.1">
    <property type="nucleotide sequence ID" value="NZ_CAUWDX010000023.1"/>
</dbReference>
<keyword evidence="5" id="KW-0411">Iron-sulfur</keyword>
<dbReference type="PANTHER" id="PTHR32329:SF2">
    <property type="entry name" value="BIFUNCTIONAL PROTEIN [INCLUDES 2-HYDROXYACYL-COA DEHYDRATASE (N-TER) AND ITS ACTIVATOR DOMAIN (C_TERM)"/>
    <property type="match status" value="1"/>
</dbReference>
<dbReference type="EMBL" id="FODF01000010">
    <property type="protein sequence ID" value="SEN74320.1"/>
    <property type="molecule type" value="Genomic_DNA"/>
</dbReference>
<evidence type="ECO:0000259" key="6">
    <source>
        <dbReference type="Pfam" id="PF01869"/>
    </source>
</evidence>
<dbReference type="GO" id="GO:0051536">
    <property type="term" value="F:iron-sulfur cluster binding"/>
    <property type="evidence" value="ECO:0007669"/>
    <property type="project" value="UniProtKB-KW"/>
</dbReference>
<proteinExistence type="predicted"/>
<sequence>MRDVYTMGIDIGSTSSKCVILKNGKDIVAEGVVNLGAGTKGADKVIEKVMNDANLTLEDMDTIVSTGYGRNSYDGATKTMSELSCHAKGGSYIFGDVRTIIDIGGQDIKVLKLNNKGQLMNFLMNDKCAAGTGRFLEVMSGVLDVKLEDLGDLDKQASEKTPISSTCTVFAESEVISCMAKKIPIPNIVRGIHFSVATRVAGLAKRGGLVEPVAMTGGVTKNLGIVRALSEELNTEIKISKDSQMAGALGAALYAYEEYLKS</sequence>
<protein>
    <submittedName>
        <fullName evidence="7">Phenyllactyl-CoA dehydratase activator protein fldI</fullName>
    </submittedName>
</protein>
<comment type="subunit">
    <text evidence="2">Homodimer.</text>
</comment>
<dbReference type="NCBIfam" id="TIGR00241">
    <property type="entry name" value="CoA_E_activ"/>
    <property type="match status" value="1"/>
</dbReference>
<dbReference type="Gene3D" id="3.30.420.40">
    <property type="match status" value="2"/>
</dbReference>
<dbReference type="Proteomes" id="UP000199512">
    <property type="component" value="Unassembled WGS sequence"/>
</dbReference>
<dbReference type="InterPro" id="IPR008275">
    <property type="entry name" value="CoA_E_activase_dom"/>
</dbReference>
<dbReference type="Pfam" id="PF01869">
    <property type="entry name" value="BcrAD_BadFG"/>
    <property type="match status" value="1"/>
</dbReference>
<evidence type="ECO:0000256" key="3">
    <source>
        <dbReference type="ARBA" id="ARBA00022723"/>
    </source>
</evidence>
<evidence type="ECO:0000256" key="4">
    <source>
        <dbReference type="ARBA" id="ARBA00023004"/>
    </source>
</evidence>
<reference evidence="7 8" key="1">
    <citation type="submission" date="2016-10" db="EMBL/GenBank/DDBJ databases">
        <authorList>
            <person name="de Groot N.N."/>
        </authorList>
    </citation>
    <scope>NUCLEOTIDE SEQUENCE [LARGE SCALE GENOMIC DNA]</scope>
    <source>
        <strain evidence="7 8">Calf135</strain>
    </source>
</reference>
<evidence type="ECO:0000313" key="7">
    <source>
        <dbReference type="EMBL" id="SEN74320.1"/>
    </source>
</evidence>
<dbReference type="InterPro" id="IPR051805">
    <property type="entry name" value="Dehydratase_Activator_Redct"/>
</dbReference>
<dbReference type="GO" id="GO:0046872">
    <property type="term" value="F:metal ion binding"/>
    <property type="evidence" value="ECO:0007669"/>
    <property type="project" value="UniProtKB-KW"/>
</dbReference>
<evidence type="ECO:0000313" key="8">
    <source>
        <dbReference type="Proteomes" id="UP000199512"/>
    </source>
</evidence>
<organism evidence="7 8">
    <name type="scientific">Peptostreptococcus russellii</name>
    <dbReference type="NCBI Taxonomy" id="215200"/>
    <lineage>
        <taxon>Bacteria</taxon>
        <taxon>Bacillati</taxon>
        <taxon>Bacillota</taxon>
        <taxon>Clostridia</taxon>
        <taxon>Peptostreptococcales</taxon>
        <taxon>Peptostreptococcaceae</taxon>
        <taxon>Peptostreptococcus</taxon>
    </lineage>
</organism>
<comment type="cofactor">
    <cofactor evidence="1">
        <name>[4Fe-4S] cluster</name>
        <dbReference type="ChEBI" id="CHEBI:49883"/>
    </cofactor>
</comment>
<dbReference type="STRING" id="215200.SAMN05216454_11040"/>
<evidence type="ECO:0000256" key="5">
    <source>
        <dbReference type="ARBA" id="ARBA00023014"/>
    </source>
</evidence>
<dbReference type="SUPFAM" id="SSF53067">
    <property type="entry name" value="Actin-like ATPase domain"/>
    <property type="match status" value="1"/>
</dbReference>